<organism evidence="2 3">
    <name type="scientific">Jiulongibacter sediminis</name>
    <dbReference type="NCBI Taxonomy" id="1605367"/>
    <lineage>
        <taxon>Bacteria</taxon>
        <taxon>Pseudomonadati</taxon>
        <taxon>Bacteroidota</taxon>
        <taxon>Cytophagia</taxon>
        <taxon>Cytophagales</taxon>
        <taxon>Leadbetterellaceae</taxon>
        <taxon>Jiulongibacter</taxon>
    </lineage>
</organism>
<reference evidence="2 3" key="1">
    <citation type="submission" date="2015-07" db="EMBL/GenBank/DDBJ databases">
        <title>The draft genome sequence of Leadbetterella sp. JN14-9.</title>
        <authorList>
            <person name="Liu Y."/>
            <person name="Du J."/>
            <person name="Shao Z."/>
        </authorList>
    </citation>
    <scope>NUCLEOTIDE SEQUENCE [LARGE SCALE GENOMIC DNA]</scope>
    <source>
        <strain evidence="2 3">JN14-9</strain>
    </source>
</reference>
<dbReference type="RefSeq" id="WP_055149054.1">
    <property type="nucleotide sequence ID" value="NZ_JXSZ01000010.1"/>
</dbReference>
<evidence type="ECO:0000313" key="2">
    <source>
        <dbReference type="EMBL" id="KPM47492.1"/>
    </source>
</evidence>
<dbReference type="Proteomes" id="UP000050454">
    <property type="component" value="Unassembled WGS sequence"/>
</dbReference>
<name>A0A0N8H9I8_9BACT</name>
<dbReference type="EMBL" id="LGTQ01000010">
    <property type="protein sequence ID" value="KPM47492.1"/>
    <property type="molecule type" value="Genomic_DNA"/>
</dbReference>
<dbReference type="STRING" id="1605367.AFM12_13345"/>
<feature type="domain" description="DUF6265" evidence="1">
    <location>
        <begin position="30"/>
        <end position="136"/>
    </location>
</feature>
<dbReference type="Pfam" id="PF19780">
    <property type="entry name" value="DUF6265"/>
    <property type="match status" value="1"/>
</dbReference>
<keyword evidence="3" id="KW-1185">Reference proteome</keyword>
<evidence type="ECO:0000259" key="1">
    <source>
        <dbReference type="Pfam" id="PF19780"/>
    </source>
</evidence>
<gene>
    <name evidence="2" type="ORF">AFM12_13345</name>
</gene>
<comment type="caution">
    <text evidence="2">The sequence shown here is derived from an EMBL/GenBank/DDBJ whole genome shotgun (WGS) entry which is preliminary data.</text>
</comment>
<protein>
    <recommendedName>
        <fullName evidence="1">DUF6265 domain-containing protein</fullName>
    </recommendedName>
</protein>
<proteinExistence type="predicted"/>
<sequence length="152" mass="17582">MRFLILVIIAGLFNSCSTSLSEEKQENNLDWLLGSWQRTNDEDGRETFESWSKQNDSNYYGLGYTLSEGDTVFREDLRIFRKDSSWVFEVTGVNEDPTLFIFTQSDSVSFLAENPENDFPKAIEYKKTKEGFHAEVKSDEMSIGFDFIHSLD</sequence>
<dbReference type="AlphaFoldDB" id="A0A0N8H9I8"/>
<accession>A0A0N8H9I8</accession>
<dbReference type="OrthoDB" id="5382295at2"/>
<dbReference type="InterPro" id="IPR046232">
    <property type="entry name" value="DUF6265"/>
</dbReference>
<evidence type="ECO:0000313" key="3">
    <source>
        <dbReference type="Proteomes" id="UP000050454"/>
    </source>
</evidence>